<accession>A0AAD4Y3U5</accession>
<comment type="caution">
    <text evidence="2">The sequence shown here is derived from an EMBL/GenBank/DDBJ whole genome shotgun (WGS) entry which is preliminary data.</text>
</comment>
<keyword evidence="3" id="KW-1185">Reference proteome</keyword>
<protein>
    <submittedName>
        <fullName evidence="2">Uncharacterized protein</fullName>
    </submittedName>
</protein>
<name>A0AAD4Y3U5_OVIAM</name>
<gene>
    <name evidence="2" type="ORF">MG293_016657</name>
</gene>
<organism evidence="2 3">
    <name type="scientific">Ovis ammon polii</name>
    <dbReference type="NCBI Taxonomy" id="230172"/>
    <lineage>
        <taxon>Eukaryota</taxon>
        <taxon>Metazoa</taxon>
        <taxon>Chordata</taxon>
        <taxon>Craniata</taxon>
        <taxon>Vertebrata</taxon>
        <taxon>Euteleostomi</taxon>
        <taxon>Mammalia</taxon>
        <taxon>Eutheria</taxon>
        <taxon>Laurasiatheria</taxon>
        <taxon>Artiodactyla</taxon>
        <taxon>Ruminantia</taxon>
        <taxon>Pecora</taxon>
        <taxon>Bovidae</taxon>
        <taxon>Caprinae</taxon>
        <taxon>Ovis</taxon>
    </lineage>
</organism>
<dbReference type="EMBL" id="JAKZEL010000020">
    <property type="protein sequence ID" value="KAI4533638.1"/>
    <property type="molecule type" value="Genomic_DNA"/>
</dbReference>
<feature type="region of interest" description="Disordered" evidence="1">
    <location>
        <begin position="1"/>
        <end position="24"/>
    </location>
</feature>
<evidence type="ECO:0000256" key="1">
    <source>
        <dbReference type="SAM" id="MobiDB-lite"/>
    </source>
</evidence>
<dbReference type="Proteomes" id="UP001214576">
    <property type="component" value="Unassembled WGS sequence"/>
</dbReference>
<evidence type="ECO:0000313" key="2">
    <source>
        <dbReference type="EMBL" id="KAI4533638.1"/>
    </source>
</evidence>
<sequence>MTALSTTQKESDKEGGSGRSPTCPGVSLPLQVINDKIADLDSVGLANFRTEILLLAPDFIQMPCAFTKWEKEIAFPRNKIGVCMGQQKVCSSPPTLNMLELLAHSGKKSSPDMQTKYSRLTVRQIQSVKAR</sequence>
<proteinExistence type="predicted"/>
<evidence type="ECO:0000313" key="3">
    <source>
        <dbReference type="Proteomes" id="UP001214576"/>
    </source>
</evidence>
<reference evidence="2" key="1">
    <citation type="submission" date="2022-03" db="EMBL/GenBank/DDBJ databases">
        <title>Genomic analyses of argali, domestic sheep and their hybrids provide insights into chromosomal evolution, heterosis and genetic basis of agronomic traits.</title>
        <authorList>
            <person name="Li M."/>
        </authorList>
    </citation>
    <scope>NUCLEOTIDE SEQUENCE</scope>
    <source>
        <strain evidence="2">CAU-MHL-2022a</strain>
        <tissue evidence="2">Skin</tissue>
    </source>
</reference>
<dbReference type="AlphaFoldDB" id="A0AAD4Y3U5"/>